<evidence type="ECO:0000256" key="1">
    <source>
        <dbReference type="SAM" id="MobiDB-lite"/>
    </source>
</evidence>
<evidence type="ECO:0000313" key="3">
    <source>
        <dbReference type="Proteomes" id="UP000288859"/>
    </source>
</evidence>
<comment type="caution">
    <text evidence="2">The sequence shown here is derived from an EMBL/GenBank/DDBJ whole genome shotgun (WGS) entry which is preliminary data.</text>
</comment>
<feature type="compositionally biased region" description="Basic and acidic residues" evidence="1">
    <location>
        <begin position="203"/>
        <end position="223"/>
    </location>
</feature>
<accession>A0A438NAP1</accession>
<name>A0A438NAP1_EXOME</name>
<feature type="compositionally biased region" description="Basic and acidic residues" evidence="1">
    <location>
        <begin position="303"/>
        <end position="320"/>
    </location>
</feature>
<feature type="region of interest" description="Disordered" evidence="1">
    <location>
        <begin position="462"/>
        <end position="557"/>
    </location>
</feature>
<feature type="compositionally biased region" description="Polar residues" evidence="1">
    <location>
        <begin position="107"/>
        <end position="117"/>
    </location>
</feature>
<dbReference type="OrthoDB" id="4159241at2759"/>
<gene>
    <name evidence="2" type="ORF">B0A52_04084</name>
</gene>
<dbReference type="Proteomes" id="UP000288859">
    <property type="component" value="Unassembled WGS sequence"/>
</dbReference>
<sequence length="557" mass="61016">MGKNSKHGDNQNSSKKLKAKPHSSDVKKHHKTDDGSGKTQESKSTPGVGPVGLVSSSKSSRKRSTDDAAPSRSDHRRSLSISGLNPRNRSRSGTADDIATARPTPLSPSFSATNPASAPSRRVSRVPGTSITVPVDRKESGGWLANRLREVRNQAKVKPTFTAEPIHVVDDHETSVEQSPKTPKKKDKGKKSKKENKHKSKSKTKDETKAKKERKSRDPKSSEVEEVESPDNNQSEQEIEIDNANANASDRDDDHEASDRNSPSPVRRSSAREKSEPSAAVESDAGHAIRSVESPRAAKKRERKNEKRREAQRRKQEAKDNVITVNGMQVQVPAGLVVDNGLKRKLSNDMDPHASFSARLEGETRAIKRLREALPGHKVLRTTQRLFRELGSVPSDMAVLTEVARETIVDLATSQVSQAIGGGIAGDNNSQHRSNQNESLGSEIMRMVQEQKVKLEKLERDMEKARSEEMNRKNKTRADEDVTSNSERDNMDDAVRTHEVAVRGESREGQEATPSPTGRRDSNSSSGHDAGSESESDSDSDSDSSTSDSDSDSDSDI</sequence>
<feature type="compositionally biased region" description="Basic and acidic residues" evidence="1">
    <location>
        <begin position="462"/>
        <end position="510"/>
    </location>
</feature>
<feature type="region of interest" description="Disordered" evidence="1">
    <location>
        <begin position="1"/>
        <end position="320"/>
    </location>
</feature>
<reference evidence="2 3" key="1">
    <citation type="submission" date="2017-03" db="EMBL/GenBank/DDBJ databases">
        <title>Genomes of endolithic fungi from Antarctica.</title>
        <authorList>
            <person name="Coleine C."/>
            <person name="Masonjones S."/>
            <person name="Stajich J.E."/>
        </authorList>
    </citation>
    <scope>NUCLEOTIDE SEQUENCE [LARGE SCALE GENOMIC DNA]</scope>
    <source>
        <strain evidence="2 3">CCFEE 6314</strain>
    </source>
</reference>
<proteinExistence type="predicted"/>
<feature type="compositionally biased region" description="Polar residues" evidence="1">
    <location>
        <begin position="79"/>
        <end position="93"/>
    </location>
</feature>
<feature type="compositionally biased region" description="Acidic residues" evidence="1">
    <location>
        <begin position="532"/>
        <end position="542"/>
    </location>
</feature>
<feature type="compositionally biased region" description="Basic and acidic residues" evidence="1">
    <location>
        <begin position="249"/>
        <end position="259"/>
    </location>
</feature>
<organism evidence="2 3">
    <name type="scientific">Exophiala mesophila</name>
    <name type="common">Black yeast-like fungus</name>
    <dbReference type="NCBI Taxonomy" id="212818"/>
    <lineage>
        <taxon>Eukaryota</taxon>
        <taxon>Fungi</taxon>
        <taxon>Dikarya</taxon>
        <taxon>Ascomycota</taxon>
        <taxon>Pezizomycotina</taxon>
        <taxon>Eurotiomycetes</taxon>
        <taxon>Chaetothyriomycetidae</taxon>
        <taxon>Chaetothyriales</taxon>
        <taxon>Herpotrichiellaceae</taxon>
        <taxon>Exophiala</taxon>
    </lineage>
</organism>
<dbReference type="AlphaFoldDB" id="A0A438NAP1"/>
<dbReference type="EMBL" id="NAJM01000011">
    <property type="protein sequence ID" value="RVX72686.1"/>
    <property type="molecule type" value="Genomic_DNA"/>
</dbReference>
<feature type="compositionally biased region" description="Basic residues" evidence="1">
    <location>
        <begin position="182"/>
        <end position="202"/>
    </location>
</feature>
<feature type="compositionally biased region" description="Basic and acidic residues" evidence="1">
    <location>
        <begin position="22"/>
        <end position="36"/>
    </location>
</feature>
<evidence type="ECO:0000313" key="2">
    <source>
        <dbReference type="EMBL" id="RVX72686.1"/>
    </source>
</evidence>
<protein>
    <submittedName>
        <fullName evidence="2">Uncharacterized protein</fullName>
    </submittedName>
</protein>